<dbReference type="Proteomes" id="UP000198656">
    <property type="component" value="Unassembled WGS sequence"/>
</dbReference>
<dbReference type="GO" id="GO:0006508">
    <property type="term" value="P:proteolysis"/>
    <property type="evidence" value="ECO:0007669"/>
    <property type="project" value="UniProtKB-KW"/>
</dbReference>
<dbReference type="InterPro" id="IPR039564">
    <property type="entry name" value="Peptidase_C39-like"/>
</dbReference>
<evidence type="ECO:0000259" key="1">
    <source>
        <dbReference type="Pfam" id="PF13529"/>
    </source>
</evidence>
<dbReference type="EMBL" id="FNCP01000011">
    <property type="protein sequence ID" value="SDH24959.1"/>
    <property type="molecule type" value="Genomic_DNA"/>
</dbReference>
<feature type="domain" description="Peptidase C39-like" evidence="1">
    <location>
        <begin position="47"/>
        <end position="169"/>
    </location>
</feature>
<reference evidence="3" key="1">
    <citation type="submission" date="2016-10" db="EMBL/GenBank/DDBJ databases">
        <authorList>
            <person name="Varghese N."/>
            <person name="Submissions S."/>
        </authorList>
    </citation>
    <scope>NUCLEOTIDE SEQUENCE [LARGE SCALE GENOMIC DNA]</scope>
    <source>
        <strain evidence="3">DSM 8344</strain>
    </source>
</reference>
<keyword evidence="3" id="KW-1185">Reference proteome</keyword>
<gene>
    <name evidence="2" type="ORF">SAMN05443529_111133</name>
</gene>
<dbReference type="Pfam" id="PF13529">
    <property type="entry name" value="Peptidase_C39_2"/>
    <property type="match status" value="1"/>
</dbReference>
<sequence>MRNSRMVFENIIIGGDSMKSKISKILLTSLILLFTLTTSAFAGSLYLNVPGTVQEEDNWCWAASSVCALNYDSLGVTQTQFVTYVKGSPVDEAGWPWEVQSGLEHWNVDNDWTTGSISWANVTDDINDYAPIIASIAWAPWWEFEGHMLAIYGYYEDQYVKNVSYMDPWSSNPRWNSRTYGSFVSNSDWTWSGTNYNLVY</sequence>
<protein>
    <submittedName>
        <fullName evidence="2">Papain-like cysteine protease AvrRpt2</fullName>
    </submittedName>
</protein>
<dbReference type="GO" id="GO:0008233">
    <property type="term" value="F:peptidase activity"/>
    <property type="evidence" value="ECO:0007669"/>
    <property type="project" value="UniProtKB-KW"/>
</dbReference>
<proteinExistence type="predicted"/>
<keyword evidence="2" id="KW-0378">Hydrolase</keyword>
<name>A0A1G8AVG9_9FIRM</name>
<accession>A0A1G8AVG9</accession>
<organism evidence="2 3">
    <name type="scientific">Desulfosporosinus hippei DSM 8344</name>
    <dbReference type="NCBI Taxonomy" id="1121419"/>
    <lineage>
        <taxon>Bacteria</taxon>
        <taxon>Bacillati</taxon>
        <taxon>Bacillota</taxon>
        <taxon>Clostridia</taxon>
        <taxon>Eubacteriales</taxon>
        <taxon>Desulfitobacteriaceae</taxon>
        <taxon>Desulfosporosinus</taxon>
    </lineage>
</organism>
<dbReference type="Gene3D" id="3.90.70.10">
    <property type="entry name" value="Cysteine proteinases"/>
    <property type="match status" value="1"/>
</dbReference>
<dbReference type="STRING" id="1121419.SAMN05443529_111133"/>
<dbReference type="AlphaFoldDB" id="A0A1G8AVG9"/>
<evidence type="ECO:0000313" key="2">
    <source>
        <dbReference type="EMBL" id="SDH24959.1"/>
    </source>
</evidence>
<evidence type="ECO:0000313" key="3">
    <source>
        <dbReference type="Proteomes" id="UP000198656"/>
    </source>
</evidence>
<keyword evidence="2" id="KW-0645">Protease</keyword>